<dbReference type="EMBL" id="LAZR01000069">
    <property type="protein sequence ID" value="KKN95764.1"/>
    <property type="molecule type" value="Genomic_DNA"/>
</dbReference>
<evidence type="ECO:0000313" key="1">
    <source>
        <dbReference type="EMBL" id="KKN95764.1"/>
    </source>
</evidence>
<sequence>MKELLKRLDLEIKEYKKAIYVFPTSKVDVGRLMGLEVARELIVIRMDEERGL</sequence>
<name>A0A0F9UVN5_9ZZZZ</name>
<accession>A0A0F9UVN5</accession>
<proteinExistence type="predicted"/>
<organism evidence="1">
    <name type="scientific">marine sediment metagenome</name>
    <dbReference type="NCBI Taxonomy" id="412755"/>
    <lineage>
        <taxon>unclassified sequences</taxon>
        <taxon>metagenomes</taxon>
        <taxon>ecological metagenomes</taxon>
    </lineage>
</organism>
<protein>
    <submittedName>
        <fullName evidence="1">Uncharacterized protein</fullName>
    </submittedName>
</protein>
<reference evidence="1" key="1">
    <citation type="journal article" date="2015" name="Nature">
        <title>Complex archaea that bridge the gap between prokaryotes and eukaryotes.</title>
        <authorList>
            <person name="Spang A."/>
            <person name="Saw J.H."/>
            <person name="Jorgensen S.L."/>
            <person name="Zaremba-Niedzwiedzka K."/>
            <person name="Martijn J."/>
            <person name="Lind A.E."/>
            <person name="van Eijk R."/>
            <person name="Schleper C."/>
            <person name="Guy L."/>
            <person name="Ettema T.J."/>
        </authorList>
    </citation>
    <scope>NUCLEOTIDE SEQUENCE</scope>
</reference>
<dbReference type="AlphaFoldDB" id="A0A0F9UVN5"/>
<gene>
    <name evidence="1" type="ORF">LCGC14_0176330</name>
</gene>
<comment type="caution">
    <text evidence="1">The sequence shown here is derived from an EMBL/GenBank/DDBJ whole genome shotgun (WGS) entry which is preliminary data.</text>
</comment>